<evidence type="ECO:0000313" key="10">
    <source>
        <dbReference type="EMBL" id="PPK84035.1"/>
    </source>
</evidence>
<dbReference type="InterPro" id="IPR008969">
    <property type="entry name" value="CarboxyPept-like_regulatory"/>
</dbReference>
<keyword evidence="2 7" id="KW-0813">Transport</keyword>
<evidence type="ECO:0000256" key="2">
    <source>
        <dbReference type="ARBA" id="ARBA00022448"/>
    </source>
</evidence>
<proteinExistence type="inferred from homology"/>
<dbReference type="InterPro" id="IPR039426">
    <property type="entry name" value="TonB-dep_rcpt-like"/>
</dbReference>
<dbReference type="Gene3D" id="2.40.170.20">
    <property type="entry name" value="TonB-dependent receptor, beta-barrel domain"/>
    <property type="match status" value="1"/>
</dbReference>
<reference evidence="10 11" key="1">
    <citation type="submission" date="2018-02" db="EMBL/GenBank/DDBJ databases">
        <title>Genomic Encyclopedia of Archaeal and Bacterial Type Strains, Phase II (KMG-II): from individual species to whole genera.</title>
        <authorList>
            <person name="Goeker M."/>
        </authorList>
    </citation>
    <scope>NUCLEOTIDE SEQUENCE [LARGE SCALE GENOMIC DNA]</scope>
    <source>
        <strain evidence="10 11">DSM 29526</strain>
    </source>
</reference>
<name>A0A2S6HZS9_9BACT</name>
<keyword evidence="11" id="KW-1185">Reference proteome</keyword>
<dbReference type="AlphaFoldDB" id="A0A2S6HZS9"/>
<comment type="similarity">
    <text evidence="7">Belongs to the TonB-dependent receptor family.</text>
</comment>
<evidence type="ECO:0000256" key="4">
    <source>
        <dbReference type="ARBA" id="ARBA00022692"/>
    </source>
</evidence>
<dbReference type="InterPro" id="IPR012910">
    <property type="entry name" value="Plug_dom"/>
</dbReference>
<dbReference type="NCBIfam" id="TIGR04056">
    <property type="entry name" value="OMP_RagA_SusC"/>
    <property type="match status" value="1"/>
</dbReference>
<evidence type="ECO:0000256" key="1">
    <source>
        <dbReference type="ARBA" id="ARBA00004571"/>
    </source>
</evidence>
<dbReference type="Gene3D" id="2.60.40.1120">
    <property type="entry name" value="Carboxypeptidase-like, regulatory domain"/>
    <property type="match status" value="1"/>
</dbReference>
<keyword evidence="4 7" id="KW-0812">Transmembrane</keyword>
<keyword evidence="6 7" id="KW-0998">Cell outer membrane</keyword>
<dbReference type="Pfam" id="PF07715">
    <property type="entry name" value="Plug"/>
    <property type="match status" value="1"/>
</dbReference>
<gene>
    <name evidence="10" type="ORF">CLV84_4185</name>
</gene>
<dbReference type="InterPro" id="IPR023996">
    <property type="entry name" value="TonB-dep_OMP_SusC/RagA"/>
</dbReference>
<feature type="signal peptide" evidence="8">
    <location>
        <begin position="1"/>
        <end position="20"/>
    </location>
</feature>
<dbReference type="InterPro" id="IPR036942">
    <property type="entry name" value="Beta-barrel_TonB_sf"/>
</dbReference>
<comment type="caution">
    <text evidence="10">The sequence shown here is derived from an EMBL/GenBank/DDBJ whole genome shotgun (WGS) entry which is preliminary data.</text>
</comment>
<dbReference type="GO" id="GO:0009279">
    <property type="term" value="C:cell outer membrane"/>
    <property type="evidence" value="ECO:0007669"/>
    <property type="project" value="UniProtKB-SubCell"/>
</dbReference>
<keyword evidence="8" id="KW-0732">Signal</keyword>
<protein>
    <submittedName>
        <fullName evidence="10">TonB-linked SusC/RagA family outer membrane protein</fullName>
    </submittedName>
</protein>
<sequence length="1070" mass="116472">MQRFSLVLALVIGLAGFALAQESITGTITDASGEPLIGASVLVAGTTTGTVSDFNGYFTLNVPEGAEELIVSYTGYATQNVPLTTDDNYDIVLAEGVQLNDVVVTALGISREEKSLGYAVSQIDGAEVNQAQETNLVSALNGRVAGAQINNNNSGLGGSSSIILRGATSLTGTNQPLFVVDGTPIDNSTFGGRNASEARGGQDYGNMAQDINPNDIESISILKGGAAAALYGSRASNGVILITTKSGKARRGLGVTINSGIQFSTVAVLPDYQDEYGGGRRGNFLPFEFKEGEYPESYREFDGQLIADYAYDGSWGPALDGTLVRHWDSWFPGETFGELRPWVASENSVRDFYDTGVQYNNNVSIAGGSETGNFRLSYTNNSNNGVYPGSSLNRNTVNVSASQQLGSKFTASVNANYVNTAGEGRPGIGYGNASATNIQTNFNQWWQRQLDLDRLKDYQMPDGTPRTWNIRAPNDLRANYWESPYWTINRDGNSDDRDRVFGNLALRYDIMPGLSLSGFARTDYYTFRTTQRVASGSNASLDYYSEVARTARENNFEALLDYSKTFSDFSIDGQLGANLRQEQDQSTGGNTVDGLNVPDYYTLDASNSRPNLINYRSQKEVQSVYGRLGIGWRSMLYVDVTGRNDWSSALESGNNSYFYPSVSGSFVFSELIANSDIVSFGKIRGGFATVGNDTDPYNTRNTIGSVGPFGAFPGFAIPTQQRNFDLRSESITTWETGLEMRFLNDRAGFDLTYYDIQSEDLIFDVSVSSTTGFASTFVNAGLLENKGIELRVYGTPVQTENFTWNVGINYARNRNKVVELIDGLDQLSIGSTWYVNFLAEKGQPYGQLNGGGFLRDSTSGSIILDEEGLPTRVTNQNFGSAYPDFTGGISNSFTIYGFNINTLVDFRKGGQIYSVSNMWGNYSGMFENTVGVNALGAPIRDPAYDEDGNRLSGGILIEGVNEDGTPNETYVDVRNYYESTFQISEQFVYDASFVKLREVSISRPLPAAWFANNFISTATLSLTARNLAILYKNAPNIDPDAALSNGNIQGYENGQNPSVRSYGVNLNVSF</sequence>
<accession>A0A2S6HZS9</accession>
<dbReference type="InterPro" id="IPR037066">
    <property type="entry name" value="Plug_dom_sf"/>
</dbReference>
<dbReference type="RefSeq" id="WP_104421747.1">
    <property type="nucleotide sequence ID" value="NZ_PTJC01000009.1"/>
</dbReference>
<organism evidence="10 11">
    <name type="scientific">Neolewinella xylanilytica</name>
    <dbReference type="NCBI Taxonomy" id="1514080"/>
    <lineage>
        <taxon>Bacteria</taxon>
        <taxon>Pseudomonadati</taxon>
        <taxon>Bacteroidota</taxon>
        <taxon>Saprospiria</taxon>
        <taxon>Saprospirales</taxon>
        <taxon>Lewinellaceae</taxon>
        <taxon>Neolewinella</taxon>
    </lineage>
</organism>
<evidence type="ECO:0000256" key="7">
    <source>
        <dbReference type="PROSITE-ProRule" id="PRU01360"/>
    </source>
</evidence>
<evidence type="ECO:0000256" key="3">
    <source>
        <dbReference type="ARBA" id="ARBA00022452"/>
    </source>
</evidence>
<dbReference type="PROSITE" id="PS52016">
    <property type="entry name" value="TONB_DEPENDENT_REC_3"/>
    <property type="match status" value="1"/>
</dbReference>
<comment type="subcellular location">
    <subcellularLocation>
        <location evidence="1 7">Cell outer membrane</location>
        <topology evidence="1 7">Multi-pass membrane protein</topology>
    </subcellularLocation>
</comment>
<dbReference type="Gene3D" id="2.170.130.10">
    <property type="entry name" value="TonB-dependent receptor, plug domain"/>
    <property type="match status" value="1"/>
</dbReference>
<keyword evidence="3 7" id="KW-1134">Transmembrane beta strand</keyword>
<dbReference type="SUPFAM" id="SSF56935">
    <property type="entry name" value="Porins"/>
    <property type="match status" value="1"/>
</dbReference>
<dbReference type="Pfam" id="PF13715">
    <property type="entry name" value="CarbopepD_reg_2"/>
    <property type="match status" value="1"/>
</dbReference>
<evidence type="ECO:0000256" key="5">
    <source>
        <dbReference type="ARBA" id="ARBA00023136"/>
    </source>
</evidence>
<feature type="domain" description="TonB-dependent receptor plug" evidence="9">
    <location>
        <begin position="115"/>
        <end position="239"/>
    </location>
</feature>
<dbReference type="Proteomes" id="UP000237662">
    <property type="component" value="Unassembled WGS sequence"/>
</dbReference>
<evidence type="ECO:0000256" key="8">
    <source>
        <dbReference type="SAM" id="SignalP"/>
    </source>
</evidence>
<dbReference type="InterPro" id="IPR023997">
    <property type="entry name" value="TonB-dep_OMP_SusC/RagA_CS"/>
</dbReference>
<keyword evidence="5 7" id="KW-0472">Membrane</keyword>
<evidence type="ECO:0000313" key="11">
    <source>
        <dbReference type="Proteomes" id="UP000237662"/>
    </source>
</evidence>
<feature type="chain" id="PRO_5015509393" evidence="8">
    <location>
        <begin position="21"/>
        <end position="1070"/>
    </location>
</feature>
<dbReference type="SUPFAM" id="SSF49464">
    <property type="entry name" value="Carboxypeptidase regulatory domain-like"/>
    <property type="match status" value="1"/>
</dbReference>
<evidence type="ECO:0000256" key="6">
    <source>
        <dbReference type="ARBA" id="ARBA00023237"/>
    </source>
</evidence>
<evidence type="ECO:0000259" key="9">
    <source>
        <dbReference type="Pfam" id="PF07715"/>
    </source>
</evidence>
<dbReference type="EMBL" id="PTJC01000009">
    <property type="protein sequence ID" value="PPK84035.1"/>
    <property type="molecule type" value="Genomic_DNA"/>
</dbReference>
<dbReference type="OrthoDB" id="9768177at2"/>
<dbReference type="NCBIfam" id="TIGR04057">
    <property type="entry name" value="SusC_RagA_signa"/>
    <property type="match status" value="1"/>
</dbReference>